<dbReference type="AlphaFoldDB" id="A0A162JW80"/>
<evidence type="ECO:0000256" key="1">
    <source>
        <dbReference type="SAM" id="SignalP"/>
    </source>
</evidence>
<proteinExistence type="predicted"/>
<dbReference type="OrthoDB" id="7997461at2"/>
<dbReference type="RefSeq" id="WP_062769135.1">
    <property type="nucleotide sequence ID" value="NZ_CP121045.1"/>
</dbReference>
<gene>
    <name evidence="2" type="ORF">AUP44_14965</name>
</gene>
<protein>
    <submittedName>
        <fullName evidence="2">Uncharacterized protein</fullName>
    </submittedName>
</protein>
<feature type="signal peptide" evidence="1">
    <location>
        <begin position="1"/>
        <end position="22"/>
    </location>
</feature>
<sequence>MTAILRRRLAAAAFRATTASLAAALPLALPAALTVALPLGLAGPARAAGLDSGTVGRWLDASQALEAWSNTLPEDRREALDGAGDPAAMMGDMADGRMLSAAVSRMAGAPEAAQAAGIVSKHGFSGLDDWATVGDRVMQAYMAIEMQGEDVQGQRAEMEAARSQIMNSPDMTAEQKKMMLQMLGNAGAMMDQAGKADPADIAAVQPHLERIRSMGGSD</sequence>
<comment type="caution">
    <text evidence="2">The sequence shown here is derived from an EMBL/GenBank/DDBJ whole genome shotgun (WGS) entry which is preliminary data.</text>
</comment>
<evidence type="ECO:0000313" key="3">
    <source>
        <dbReference type="Proteomes" id="UP000075787"/>
    </source>
</evidence>
<keyword evidence="1" id="KW-0732">Signal</keyword>
<feature type="chain" id="PRO_5007836182" evidence="1">
    <location>
        <begin position="23"/>
        <end position="218"/>
    </location>
</feature>
<evidence type="ECO:0000313" key="2">
    <source>
        <dbReference type="EMBL" id="KYO49995.1"/>
    </source>
</evidence>
<dbReference type="EMBL" id="LPZR01000211">
    <property type="protein sequence ID" value="KYO49995.1"/>
    <property type="molecule type" value="Genomic_DNA"/>
</dbReference>
<dbReference type="Proteomes" id="UP000075787">
    <property type="component" value="Unassembled WGS sequence"/>
</dbReference>
<reference evidence="2 3" key="1">
    <citation type="submission" date="2015-12" db="EMBL/GenBank/DDBJ databases">
        <title>Genome sequence of Tistrella mobilis MCCC 1A02139.</title>
        <authorList>
            <person name="Lu L."/>
            <person name="Lai Q."/>
            <person name="Shao Z."/>
            <person name="Qian P."/>
        </authorList>
    </citation>
    <scope>NUCLEOTIDE SEQUENCE [LARGE SCALE GENOMIC DNA]</scope>
    <source>
        <strain evidence="2 3">MCCC 1A02139</strain>
    </source>
</reference>
<name>A0A162JW80_9PROT</name>
<organism evidence="2 3">
    <name type="scientific">Tistrella mobilis</name>
    <dbReference type="NCBI Taxonomy" id="171437"/>
    <lineage>
        <taxon>Bacteria</taxon>
        <taxon>Pseudomonadati</taxon>
        <taxon>Pseudomonadota</taxon>
        <taxon>Alphaproteobacteria</taxon>
        <taxon>Geminicoccales</taxon>
        <taxon>Geminicoccaceae</taxon>
        <taxon>Tistrella</taxon>
    </lineage>
</organism>
<dbReference type="GeneID" id="97240847"/>
<accession>A0A162JW80</accession>